<comment type="caution">
    <text evidence="1">The sequence shown here is derived from an EMBL/GenBank/DDBJ whole genome shotgun (WGS) entry which is preliminary data.</text>
</comment>
<dbReference type="Proteomes" id="UP001210261">
    <property type="component" value="Unassembled WGS sequence"/>
</dbReference>
<sequence>MEEFQYKLTMFGFSALCEDIEEVERRLSLYPDERYDLENGDECFLIDLQTREKYEIILNKGRFTIKFHN</sequence>
<name>A0ABT4VFH5_9HELI</name>
<accession>A0ABT4VFH5</accession>
<protein>
    <submittedName>
        <fullName evidence="1">Uncharacterized protein</fullName>
    </submittedName>
</protein>
<evidence type="ECO:0000313" key="1">
    <source>
        <dbReference type="EMBL" id="MDA3969470.1"/>
    </source>
</evidence>
<proteinExistence type="predicted"/>
<organism evidence="1 2">
    <name type="scientific">Helicobacter ibis</name>
    <dbReference type="NCBI Taxonomy" id="2962633"/>
    <lineage>
        <taxon>Bacteria</taxon>
        <taxon>Pseudomonadati</taxon>
        <taxon>Campylobacterota</taxon>
        <taxon>Epsilonproteobacteria</taxon>
        <taxon>Campylobacterales</taxon>
        <taxon>Helicobacteraceae</taxon>
        <taxon>Helicobacter</taxon>
    </lineage>
</organism>
<dbReference type="RefSeq" id="WP_271021828.1">
    <property type="nucleotide sequence ID" value="NZ_JAQHXR010000004.1"/>
</dbReference>
<dbReference type="EMBL" id="JAQHXR010000004">
    <property type="protein sequence ID" value="MDA3969470.1"/>
    <property type="molecule type" value="Genomic_DNA"/>
</dbReference>
<keyword evidence="2" id="KW-1185">Reference proteome</keyword>
<reference evidence="1 2" key="1">
    <citation type="submission" date="2023-01" db="EMBL/GenBank/DDBJ databases">
        <title>Description of Helicobacter ibis sp. nov. isolated from faecal droppings of black-faced ibis (Theristicus melanopis).</title>
        <authorList>
            <person name="Lopez-Cantillo M."/>
            <person name="Vidal-Veuthey B."/>
            <person name="Mella A."/>
            <person name="De La Haba R."/>
            <person name="Collado L."/>
        </authorList>
    </citation>
    <scope>NUCLEOTIDE SEQUENCE [LARGE SCALE GENOMIC DNA]</scope>
    <source>
        <strain evidence="1 2">A82</strain>
    </source>
</reference>
<gene>
    <name evidence="1" type="ORF">PF021_07300</name>
</gene>
<evidence type="ECO:0000313" key="2">
    <source>
        <dbReference type="Proteomes" id="UP001210261"/>
    </source>
</evidence>